<evidence type="ECO:0000256" key="3">
    <source>
        <dbReference type="ARBA" id="ARBA00022676"/>
    </source>
</evidence>
<dbReference type="EMBL" id="MWBO01000031">
    <property type="protein sequence ID" value="OQA52445.1"/>
    <property type="molecule type" value="Genomic_DNA"/>
</dbReference>
<evidence type="ECO:0000256" key="1">
    <source>
        <dbReference type="ARBA" id="ARBA00004651"/>
    </source>
</evidence>
<feature type="transmembrane region" description="Helical" evidence="8">
    <location>
        <begin position="12"/>
        <end position="31"/>
    </location>
</feature>
<dbReference type="GO" id="GO:0016763">
    <property type="term" value="F:pentosyltransferase activity"/>
    <property type="evidence" value="ECO:0007669"/>
    <property type="project" value="TreeGrafter"/>
</dbReference>
<organism evidence="9">
    <name type="scientific">candidate division WS2 bacterium ADurb.Bin280</name>
    <dbReference type="NCBI Taxonomy" id="1852829"/>
    <lineage>
        <taxon>Bacteria</taxon>
        <taxon>candidate division WS2</taxon>
    </lineage>
</organism>
<dbReference type="AlphaFoldDB" id="A0A1V5SD82"/>
<feature type="transmembrane region" description="Helical" evidence="8">
    <location>
        <begin position="93"/>
        <end position="114"/>
    </location>
</feature>
<evidence type="ECO:0000313" key="9">
    <source>
        <dbReference type="EMBL" id="OQA52445.1"/>
    </source>
</evidence>
<gene>
    <name evidence="9" type="ORF">BWY43_00512</name>
</gene>
<keyword evidence="4" id="KW-0808">Transferase</keyword>
<dbReference type="PANTHER" id="PTHR33908:SF11">
    <property type="entry name" value="MEMBRANE PROTEIN"/>
    <property type="match status" value="1"/>
</dbReference>
<keyword evidence="6 8" id="KW-1133">Transmembrane helix</keyword>
<evidence type="ECO:0000256" key="5">
    <source>
        <dbReference type="ARBA" id="ARBA00022692"/>
    </source>
</evidence>
<feature type="transmembrane region" description="Helical" evidence="8">
    <location>
        <begin position="302"/>
        <end position="325"/>
    </location>
</feature>
<evidence type="ECO:0000256" key="8">
    <source>
        <dbReference type="SAM" id="Phobius"/>
    </source>
</evidence>
<keyword evidence="5 8" id="KW-0812">Transmembrane</keyword>
<accession>A0A1V5SD82</accession>
<feature type="transmembrane region" description="Helical" evidence="8">
    <location>
        <begin position="279"/>
        <end position="296"/>
    </location>
</feature>
<dbReference type="GO" id="GO:0009103">
    <property type="term" value="P:lipopolysaccharide biosynthetic process"/>
    <property type="evidence" value="ECO:0007669"/>
    <property type="project" value="UniProtKB-ARBA"/>
</dbReference>
<evidence type="ECO:0000256" key="7">
    <source>
        <dbReference type="ARBA" id="ARBA00023136"/>
    </source>
</evidence>
<name>A0A1V5SD82_9BACT</name>
<evidence type="ECO:0000256" key="4">
    <source>
        <dbReference type="ARBA" id="ARBA00022679"/>
    </source>
</evidence>
<protein>
    <submittedName>
        <fullName evidence="9">Uncharacterized protein</fullName>
    </submittedName>
</protein>
<dbReference type="PANTHER" id="PTHR33908">
    <property type="entry name" value="MANNOSYLTRANSFERASE YKCB-RELATED"/>
    <property type="match status" value="1"/>
</dbReference>
<sequence>MSKITNFIKKYRVFIFLISLIMLCAIARFYGLNSLLHFDVDEATHTQIITNIFEKFDLVAKGPPASSGETLYHGAFYYYLYLPFGIIGNGNPLYLSIFTIILSIASIPLLYLALERAFGGRVAFFSTIFYGLSSSVILYSRWIWNPNSIPFFFILALFALSRINEKRGTYLVLLFFAISCISQLHFGSMLLPVLILLLLPWLLKMKFGLKAWMVAICAFLIPWLPTIYYEIISNFELLRGLLHMSDGTRESLTLIDRIMRSYNYFIFMFDNINRLSSQYFILSILTLVSMLVLYIRKPNKQANGLVAIFLLGSLVYIFLVCAAYSGILHIHFVEEIFVLMAITLGSLVAQLSRNKFTILAAIFITCLAVSNNYAQYKKEIIGGKREFETHKKVCQKIEDTGDKSALVFINGKENPNFIKYICQRFYGIDIGEYPDNTYYFETDFKNKFNSSRVDI</sequence>
<feature type="transmembrane region" description="Helical" evidence="8">
    <location>
        <begin position="170"/>
        <end position="203"/>
    </location>
</feature>
<keyword evidence="3" id="KW-0328">Glycosyltransferase</keyword>
<dbReference type="GO" id="GO:0005886">
    <property type="term" value="C:plasma membrane"/>
    <property type="evidence" value="ECO:0007669"/>
    <property type="project" value="UniProtKB-SubCell"/>
</dbReference>
<keyword evidence="7 8" id="KW-0472">Membrane</keyword>
<evidence type="ECO:0000256" key="6">
    <source>
        <dbReference type="ARBA" id="ARBA00022989"/>
    </source>
</evidence>
<feature type="transmembrane region" description="Helical" evidence="8">
    <location>
        <begin position="121"/>
        <end position="142"/>
    </location>
</feature>
<reference evidence="9" key="1">
    <citation type="submission" date="2017-02" db="EMBL/GenBank/DDBJ databases">
        <title>Delving into the versatile metabolic prowess of the omnipresent phylum Bacteroidetes.</title>
        <authorList>
            <person name="Nobu M.K."/>
            <person name="Mei R."/>
            <person name="Narihiro T."/>
            <person name="Kuroda K."/>
            <person name="Liu W.-T."/>
        </authorList>
    </citation>
    <scope>NUCLEOTIDE SEQUENCE</scope>
    <source>
        <strain evidence="9">ADurb.Bin280</strain>
    </source>
</reference>
<comment type="caution">
    <text evidence="9">The sequence shown here is derived from an EMBL/GenBank/DDBJ whole genome shotgun (WGS) entry which is preliminary data.</text>
</comment>
<evidence type="ECO:0000256" key="2">
    <source>
        <dbReference type="ARBA" id="ARBA00022475"/>
    </source>
</evidence>
<dbReference type="InterPro" id="IPR050297">
    <property type="entry name" value="LipidA_mod_glycosyltrf_83"/>
</dbReference>
<keyword evidence="2" id="KW-1003">Cell membrane</keyword>
<feature type="transmembrane region" description="Helical" evidence="8">
    <location>
        <begin position="209"/>
        <end position="229"/>
    </location>
</feature>
<feature type="transmembrane region" description="Helical" evidence="8">
    <location>
        <begin position="356"/>
        <end position="374"/>
    </location>
</feature>
<dbReference type="Proteomes" id="UP000485367">
    <property type="component" value="Unassembled WGS sequence"/>
</dbReference>
<comment type="subcellular location">
    <subcellularLocation>
        <location evidence="1">Cell membrane</location>
        <topology evidence="1">Multi-pass membrane protein</topology>
    </subcellularLocation>
</comment>
<proteinExistence type="predicted"/>